<dbReference type="eggNOG" id="COG1309">
    <property type="taxonomic scope" value="Bacteria"/>
</dbReference>
<dbReference type="EMBL" id="BAOP01000001">
    <property type="protein sequence ID" value="GAC77980.1"/>
    <property type="molecule type" value="Genomic_DNA"/>
</dbReference>
<reference evidence="4 5" key="1">
    <citation type="submission" date="2013-02" db="EMBL/GenBank/DDBJ databases">
        <title>Whole genome shotgun sequence of Gordonia malaquae NBRC 108250.</title>
        <authorList>
            <person name="Yoshida I."/>
            <person name="Hosoyama A."/>
            <person name="Tsuchikane K."/>
            <person name="Ando Y."/>
            <person name="Baba S."/>
            <person name="Ohji S."/>
            <person name="Hamada M."/>
            <person name="Tamura T."/>
            <person name="Yamazoe A."/>
            <person name="Yamazaki S."/>
            <person name="Fujita N."/>
        </authorList>
    </citation>
    <scope>NUCLEOTIDE SEQUENCE [LARGE SCALE GENOMIC DNA]</scope>
    <source>
        <strain evidence="4 5">NBRC 108250</strain>
    </source>
</reference>
<organism evidence="4 5">
    <name type="scientific">Gordonia malaquae NBRC 108250</name>
    <dbReference type="NCBI Taxonomy" id="1223542"/>
    <lineage>
        <taxon>Bacteria</taxon>
        <taxon>Bacillati</taxon>
        <taxon>Actinomycetota</taxon>
        <taxon>Actinomycetes</taxon>
        <taxon>Mycobacteriales</taxon>
        <taxon>Gordoniaceae</taxon>
        <taxon>Gordonia</taxon>
    </lineage>
</organism>
<evidence type="ECO:0000259" key="2">
    <source>
        <dbReference type="Pfam" id="PF00440"/>
    </source>
</evidence>
<feature type="domain" description="QsdR TetR regulatory C-terminal" evidence="3">
    <location>
        <begin position="76"/>
        <end position="186"/>
    </location>
</feature>
<evidence type="ECO:0000259" key="3">
    <source>
        <dbReference type="Pfam" id="PF18598"/>
    </source>
</evidence>
<name>M3UFL2_GORML</name>
<dbReference type="InterPro" id="IPR036271">
    <property type="entry name" value="Tet_transcr_reg_TetR-rel_C_sf"/>
</dbReference>
<evidence type="ECO:0000313" key="5">
    <source>
        <dbReference type="Proteomes" id="UP000035009"/>
    </source>
</evidence>
<keyword evidence="5" id="KW-1185">Reference proteome</keyword>
<dbReference type="STRING" id="410332.SAMN04488550_3369"/>
<dbReference type="Pfam" id="PF00440">
    <property type="entry name" value="TetR_N"/>
    <property type="match status" value="1"/>
</dbReference>
<dbReference type="SUPFAM" id="SSF48498">
    <property type="entry name" value="Tetracyclin repressor-like, C-terminal domain"/>
    <property type="match status" value="1"/>
</dbReference>
<dbReference type="Gene3D" id="1.10.357.10">
    <property type="entry name" value="Tetracycline Repressor, domain 2"/>
    <property type="match status" value="1"/>
</dbReference>
<dbReference type="OrthoDB" id="158903at2"/>
<dbReference type="InterPro" id="IPR041485">
    <property type="entry name" value="TetR_C_36"/>
</dbReference>
<dbReference type="Proteomes" id="UP000035009">
    <property type="component" value="Unassembled WGS sequence"/>
</dbReference>
<dbReference type="GO" id="GO:0003677">
    <property type="term" value="F:DNA binding"/>
    <property type="evidence" value="ECO:0007669"/>
    <property type="project" value="UniProtKB-KW"/>
</dbReference>
<proteinExistence type="predicted"/>
<comment type="caution">
    <text evidence="4">The sequence shown here is derived from an EMBL/GenBank/DDBJ whole genome shotgun (WGS) entry which is preliminary data.</text>
</comment>
<keyword evidence="1" id="KW-0238">DNA-binding</keyword>
<sequence>MECEAGRVTSNDVVALATRAFIAGERIEVGELATEAGVNRSTVYRRFHGRDGLLGEVIWGLTSRTMEAAIRRSRGEGAARITSLMVEFATLANTADHIRLFFSREPERALRVMTTQAGGVQPRIVERITEVIDDEVAAGRLTPPLPTPDLALILVRITETFVYANVITGEEPDAVKVGQACGALLGVNAHELLSAATITGT</sequence>
<dbReference type="InterPro" id="IPR001647">
    <property type="entry name" value="HTH_TetR"/>
</dbReference>
<dbReference type="SUPFAM" id="SSF46689">
    <property type="entry name" value="Homeodomain-like"/>
    <property type="match status" value="1"/>
</dbReference>
<evidence type="ECO:0000256" key="1">
    <source>
        <dbReference type="ARBA" id="ARBA00023125"/>
    </source>
</evidence>
<feature type="domain" description="HTH tetR-type" evidence="2">
    <location>
        <begin position="29"/>
        <end position="57"/>
    </location>
</feature>
<gene>
    <name evidence="4" type="ORF">GM1_001_01050</name>
</gene>
<dbReference type="Pfam" id="PF18598">
    <property type="entry name" value="TetR_C_36"/>
    <property type="match status" value="1"/>
</dbReference>
<evidence type="ECO:0000313" key="4">
    <source>
        <dbReference type="EMBL" id="GAC77980.1"/>
    </source>
</evidence>
<dbReference type="AlphaFoldDB" id="M3UFL2"/>
<protein>
    <submittedName>
        <fullName evidence="4">Putative TetR family transcriptional regulator</fullName>
    </submittedName>
</protein>
<accession>M3UFL2</accession>
<dbReference type="InterPro" id="IPR009057">
    <property type="entry name" value="Homeodomain-like_sf"/>
</dbReference>